<dbReference type="EMBL" id="CP041637">
    <property type="protein sequence ID" value="QDO94632.1"/>
    <property type="molecule type" value="Genomic_DNA"/>
</dbReference>
<protein>
    <submittedName>
        <fullName evidence="1">Uncharacterized protein</fullName>
    </submittedName>
</protein>
<name>A0A516GSY4_9FLAO</name>
<organism evidence="1 2">
    <name type="scientific">Formosa sediminum</name>
    <dbReference type="NCBI Taxonomy" id="2594004"/>
    <lineage>
        <taxon>Bacteria</taxon>
        <taxon>Pseudomonadati</taxon>
        <taxon>Bacteroidota</taxon>
        <taxon>Flavobacteriia</taxon>
        <taxon>Flavobacteriales</taxon>
        <taxon>Flavobacteriaceae</taxon>
        <taxon>Formosa</taxon>
    </lineage>
</organism>
<dbReference type="RefSeq" id="WP_143381515.1">
    <property type="nucleotide sequence ID" value="NZ_CP041637.1"/>
</dbReference>
<keyword evidence="2" id="KW-1185">Reference proteome</keyword>
<reference evidence="1 2" key="1">
    <citation type="submission" date="2019-07" db="EMBL/GenBank/DDBJ databases">
        <title>Genome sequencing for Formosa sp. PS13.</title>
        <authorList>
            <person name="Park S.-J."/>
        </authorList>
    </citation>
    <scope>NUCLEOTIDE SEQUENCE [LARGE SCALE GENOMIC DNA]</scope>
    <source>
        <strain evidence="1 2">PS13</strain>
    </source>
</reference>
<gene>
    <name evidence="1" type="ORF">FNB79_11905</name>
</gene>
<proteinExistence type="predicted"/>
<sequence>MTLLICSCNEKAEKQKPEEISESNIESKAERNTKLELNTDYSISAELFAKDVLKENLRKQTLDITNLEKPIHAQIFENVGLKKIEAYSNKNYPKNSEPNYYEHFTLFVATYQSEINALKTFELIKMTSKENLVEHQLAQKEFVNRVKALNIGAKPGGMIVQSGRQIFSLVKTCRETPIGGTWNDYEKKFIKYLTKRGDEEFKVLNSHCGMNKYELKTIKASR</sequence>
<dbReference type="AlphaFoldDB" id="A0A516GSY4"/>
<dbReference type="OrthoDB" id="1422290at2"/>
<evidence type="ECO:0000313" key="2">
    <source>
        <dbReference type="Proteomes" id="UP000319209"/>
    </source>
</evidence>
<evidence type="ECO:0000313" key="1">
    <source>
        <dbReference type="EMBL" id="QDO94632.1"/>
    </source>
</evidence>
<dbReference type="Proteomes" id="UP000319209">
    <property type="component" value="Chromosome"/>
</dbReference>
<accession>A0A516GSY4</accession>
<dbReference type="KEGG" id="fop:FNB79_11905"/>